<gene>
    <name evidence="1" type="ORF">OMP38_09295</name>
</gene>
<name>A0A9X4KF68_9BACL</name>
<proteinExistence type="predicted"/>
<evidence type="ECO:0000313" key="1">
    <source>
        <dbReference type="EMBL" id="MDG0791039.1"/>
    </source>
</evidence>
<dbReference type="Proteomes" id="UP001153387">
    <property type="component" value="Unassembled WGS sequence"/>
</dbReference>
<dbReference type="RefSeq" id="WP_277564820.1">
    <property type="nucleotide sequence ID" value="NZ_JAPDHZ010000002.1"/>
</dbReference>
<evidence type="ECO:0000313" key="2">
    <source>
        <dbReference type="Proteomes" id="UP001153387"/>
    </source>
</evidence>
<comment type="caution">
    <text evidence="1">The sequence shown here is derived from an EMBL/GenBank/DDBJ whole genome shotgun (WGS) entry which is preliminary data.</text>
</comment>
<reference evidence="1 2" key="1">
    <citation type="submission" date="2022-10" db="EMBL/GenBank/DDBJ databases">
        <title>Comparative genomic analysis of Cohnella hashimotonis sp. nov., isolated from the International Space Station.</title>
        <authorList>
            <person name="Simpson A."/>
            <person name="Venkateswaran K."/>
        </authorList>
    </citation>
    <scope>NUCLEOTIDE SEQUENCE [LARGE SCALE GENOMIC DNA]</scope>
    <source>
        <strain evidence="1 2">DSM 18997</strain>
    </source>
</reference>
<organism evidence="1 2">
    <name type="scientific">Cohnella ginsengisoli</name>
    <dbReference type="NCBI Taxonomy" id="425004"/>
    <lineage>
        <taxon>Bacteria</taxon>
        <taxon>Bacillati</taxon>
        <taxon>Bacillota</taxon>
        <taxon>Bacilli</taxon>
        <taxon>Bacillales</taxon>
        <taxon>Paenibacillaceae</taxon>
        <taxon>Cohnella</taxon>
    </lineage>
</organism>
<keyword evidence="2" id="KW-1185">Reference proteome</keyword>
<accession>A0A9X4KF68</accession>
<protein>
    <submittedName>
        <fullName evidence="1">GapA-binding peptide SR1P</fullName>
    </submittedName>
</protein>
<dbReference type="AlphaFoldDB" id="A0A9X4KF68"/>
<sequence>MSNATNALQGTAPGLELGMVICKHCQQLMYTIPTNGVKKIYGVCGQEGCLETVEASEGED</sequence>
<dbReference type="EMBL" id="JAPDHZ010000002">
    <property type="protein sequence ID" value="MDG0791039.1"/>
    <property type="molecule type" value="Genomic_DNA"/>
</dbReference>